<dbReference type="EMBL" id="FNOJ01000005">
    <property type="protein sequence ID" value="SDW40374.1"/>
    <property type="molecule type" value="Genomic_DNA"/>
</dbReference>
<dbReference type="RefSeq" id="WP_176780846.1">
    <property type="nucleotide sequence ID" value="NZ_BSRA01000007.1"/>
</dbReference>
<feature type="transmembrane region" description="Helical" evidence="1">
    <location>
        <begin position="35"/>
        <end position="52"/>
    </location>
</feature>
<evidence type="ECO:0000313" key="3">
    <source>
        <dbReference type="EMBL" id="SDW40374.1"/>
    </source>
</evidence>
<accession>A0A1H2TAT0</accession>
<reference evidence="3" key="1">
    <citation type="submission" date="2016-10" db="EMBL/GenBank/DDBJ databases">
        <authorList>
            <person name="de Groot N.N."/>
        </authorList>
    </citation>
    <scope>NUCLEOTIDE SEQUENCE [LARGE SCALE GENOMIC DNA]</scope>
    <source>
        <strain evidence="3">DSM 12489</strain>
    </source>
</reference>
<gene>
    <name evidence="2" type="ORF">Heshes_14900</name>
    <name evidence="3" type="ORF">SAMN04489725_105125</name>
</gene>
<reference evidence="2" key="3">
    <citation type="submission" date="2023-02" db="EMBL/GenBank/DDBJ databases">
        <title>Proposal of a novel subspecies: Alicyclobacillus hesperidum subspecies aegle.</title>
        <authorList>
            <person name="Goto K."/>
            <person name="Fujii T."/>
            <person name="Yasui K."/>
            <person name="Mochida K."/>
            <person name="Kato-Tanaka Y."/>
            <person name="Morohoshi S."/>
            <person name="An S.Y."/>
            <person name="Kasai H."/>
            <person name="Yokota A."/>
        </authorList>
    </citation>
    <scope>NUCLEOTIDE SEQUENCE</scope>
    <source>
        <strain evidence="2">DSM 12766</strain>
    </source>
</reference>
<keyword evidence="1" id="KW-1133">Transmembrane helix</keyword>
<name>A0A1H2TAT0_9BACL</name>
<keyword evidence="4" id="KW-1185">Reference proteome</keyword>
<feature type="transmembrane region" description="Helical" evidence="1">
    <location>
        <begin position="7"/>
        <end position="29"/>
    </location>
</feature>
<protein>
    <submittedName>
        <fullName evidence="3">Uncharacterized protein</fullName>
    </submittedName>
</protein>
<evidence type="ECO:0000256" key="1">
    <source>
        <dbReference type="SAM" id="Phobius"/>
    </source>
</evidence>
<dbReference type="AlphaFoldDB" id="A0A1H2TAT0"/>
<evidence type="ECO:0000313" key="4">
    <source>
        <dbReference type="Proteomes" id="UP000182589"/>
    </source>
</evidence>
<proteinExistence type="predicted"/>
<dbReference type="Proteomes" id="UP001157137">
    <property type="component" value="Unassembled WGS sequence"/>
</dbReference>
<keyword evidence="1" id="KW-0812">Transmembrane</keyword>
<reference evidence="4" key="2">
    <citation type="submission" date="2016-10" db="EMBL/GenBank/DDBJ databases">
        <authorList>
            <person name="Varghese N."/>
        </authorList>
    </citation>
    <scope>NUCLEOTIDE SEQUENCE [LARGE SCALE GENOMIC DNA]</scope>
    <source>
        <strain evidence="4">DSM 12489</strain>
    </source>
</reference>
<organism evidence="3 4">
    <name type="scientific">Alicyclobacillus hesperidum</name>
    <dbReference type="NCBI Taxonomy" id="89784"/>
    <lineage>
        <taxon>Bacteria</taxon>
        <taxon>Bacillati</taxon>
        <taxon>Bacillota</taxon>
        <taxon>Bacilli</taxon>
        <taxon>Bacillales</taxon>
        <taxon>Alicyclobacillaceae</taxon>
        <taxon>Alicyclobacillus</taxon>
    </lineage>
</organism>
<evidence type="ECO:0000313" key="2">
    <source>
        <dbReference type="EMBL" id="GLV13806.1"/>
    </source>
</evidence>
<dbReference type="EMBL" id="BSRA01000007">
    <property type="protein sequence ID" value="GLV13806.1"/>
    <property type="molecule type" value="Genomic_DNA"/>
</dbReference>
<dbReference type="Proteomes" id="UP000182589">
    <property type="component" value="Unassembled WGS sequence"/>
</dbReference>
<keyword evidence="1" id="KW-0472">Membrane</keyword>
<sequence>MGFFNSLLRFVKLILALAIFLLFLRAILWPSALDLLILMMLFIVFVAMFIGGP</sequence>